<dbReference type="PANTHER" id="PTHR12420">
    <property type="entry name" value="PHD FINGER PROTEIN"/>
    <property type="match status" value="1"/>
</dbReference>
<sequence length="331" mass="37761">MVVEEFRVRLCGVEEELVSNPEKWFLKIPEKISNSFVTALEADQCPRTRARNAKSQKGYRLQKLVTSLLRSDKRLSSLFDFDDFHYGLFGGKMLSQKALMNMPNSAQLEMGDRQPPLCIFCFDNGSDTNELCGRLRWCPDIPLFFAIHELCALMTPEVLTVDNPTPLGKELFETDVNQLHAAFARGRTLICSVCHEKGAGIGCCSTSCRRVFHLPCAIRSMCYLDYEEFRCFCSKHSAAAFEKTTASLFSLDLKKESEDLCCLCMDKVQPKINLHSVIQMDCCGLRFYHFACMQHASLVRGQEMRCPACNRPNEETCFEERLKRQGIYLQT</sequence>
<feature type="domain" description="RING-type" evidence="5">
    <location>
        <begin position="261"/>
        <end position="310"/>
    </location>
</feature>
<reference evidence="7 8" key="2">
    <citation type="submission" date="2018-11" db="EMBL/GenBank/DDBJ databases">
        <authorList>
            <consortium name="Pathogen Informatics"/>
        </authorList>
    </citation>
    <scope>NUCLEOTIDE SEQUENCE [LARGE SCALE GENOMIC DNA]</scope>
    <source>
        <strain evidence="7 8">MHpl1</strain>
    </source>
</reference>
<dbReference type="InterPro" id="IPR034732">
    <property type="entry name" value="EPHD"/>
</dbReference>
<evidence type="ECO:0000313" key="7">
    <source>
        <dbReference type="EMBL" id="VDO27937.1"/>
    </source>
</evidence>
<dbReference type="PROSITE" id="PS51805">
    <property type="entry name" value="EPHD"/>
    <property type="match status" value="1"/>
</dbReference>
<dbReference type="Gene3D" id="3.30.40.10">
    <property type="entry name" value="Zinc/RING finger domain, C3HC4 (zinc finger)"/>
    <property type="match status" value="1"/>
</dbReference>
<reference evidence="9" key="1">
    <citation type="submission" date="2016-04" db="UniProtKB">
        <authorList>
            <consortium name="WormBaseParasite"/>
        </authorList>
    </citation>
    <scope>IDENTIFICATION</scope>
</reference>
<dbReference type="CDD" id="cd15571">
    <property type="entry name" value="ePHD"/>
    <property type="match status" value="1"/>
</dbReference>
<evidence type="ECO:0000256" key="3">
    <source>
        <dbReference type="ARBA" id="ARBA00022833"/>
    </source>
</evidence>
<accession>A0A158QLA2</accession>
<evidence type="ECO:0000256" key="1">
    <source>
        <dbReference type="ARBA" id="ARBA00022723"/>
    </source>
</evidence>
<feature type="domain" description="PHD-type" evidence="6">
    <location>
        <begin position="115"/>
        <end position="237"/>
    </location>
</feature>
<protein>
    <submittedName>
        <fullName evidence="9">PHD-type domain-containing protein</fullName>
    </submittedName>
</protein>
<keyword evidence="8" id="KW-1185">Reference proteome</keyword>
<keyword evidence="1" id="KW-0479">Metal-binding</keyword>
<evidence type="ECO:0000256" key="4">
    <source>
        <dbReference type="PROSITE-ProRule" id="PRU00175"/>
    </source>
</evidence>
<keyword evidence="3" id="KW-0862">Zinc</keyword>
<dbReference type="AlphaFoldDB" id="A0A158QLA2"/>
<evidence type="ECO:0000256" key="2">
    <source>
        <dbReference type="ARBA" id="ARBA00022771"/>
    </source>
</evidence>
<dbReference type="InterPro" id="IPR001841">
    <property type="entry name" value="Znf_RING"/>
</dbReference>
<dbReference type="Proteomes" id="UP000268014">
    <property type="component" value="Unassembled WGS sequence"/>
</dbReference>
<dbReference type="GO" id="GO:0008270">
    <property type="term" value="F:zinc ion binding"/>
    <property type="evidence" value="ECO:0007669"/>
    <property type="project" value="UniProtKB-KW"/>
</dbReference>
<dbReference type="WBParaSite" id="HPLM_0000609101-mRNA-1">
    <property type="protein sequence ID" value="HPLM_0000609101-mRNA-1"/>
    <property type="gene ID" value="HPLM_0000609101"/>
</dbReference>
<organism evidence="9">
    <name type="scientific">Haemonchus placei</name>
    <name type="common">Barber's pole worm</name>
    <dbReference type="NCBI Taxonomy" id="6290"/>
    <lineage>
        <taxon>Eukaryota</taxon>
        <taxon>Metazoa</taxon>
        <taxon>Ecdysozoa</taxon>
        <taxon>Nematoda</taxon>
        <taxon>Chromadorea</taxon>
        <taxon>Rhabditida</taxon>
        <taxon>Rhabditina</taxon>
        <taxon>Rhabditomorpha</taxon>
        <taxon>Strongyloidea</taxon>
        <taxon>Trichostrongylidae</taxon>
        <taxon>Haemonchus</taxon>
    </lineage>
</organism>
<dbReference type="InterPro" id="IPR051188">
    <property type="entry name" value="PHD-type_Zinc_Finger"/>
</dbReference>
<dbReference type="PROSITE" id="PS50089">
    <property type="entry name" value="ZF_RING_2"/>
    <property type="match status" value="1"/>
</dbReference>
<name>A0A158QLA2_HAEPC</name>
<evidence type="ECO:0000259" key="6">
    <source>
        <dbReference type="PROSITE" id="PS51805"/>
    </source>
</evidence>
<gene>
    <name evidence="7" type="ORF">HPLM_LOCUS6083</name>
</gene>
<evidence type="ECO:0000313" key="8">
    <source>
        <dbReference type="Proteomes" id="UP000268014"/>
    </source>
</evidence>
<dbReference type="OrthoDB" id="512616at2759"/>
<proteinExistence type="predicted"/>
<keyword evidence="2 4" id="KW-0863">Zinc-finger</keyword>
<dbReference type="InterPro" id="IPR001965">
    <property type="entry name" value="Znf_PHD"/>
</dbReference>
<dbReference type="Pfam" id="PF13771">
    <property type="entry name" value="zf-HC5HC2H"/>
    <property type="match status" value="1"/>
</dbReference>
<dbReference type="STRING" id="6290.A0A158QLA2"/>
<dbReference type="SMART" id="SM00249">
    <property type="entry name" value="PHD"/>
    <property type="match status" value="1"/>
</dbReference>
<evidence type="ECO:0000313" key="9">
    <source>
        <dbReference type="WBParaSite" id="HPLM_0000609101-mRNA-1"/>
    </source>
</evidence>
<dbReference type="EMBL" id="UZAF01016435">
    <property type="protein sequence ID" value="VDO27937.1"/>
    <property type="molecule type" value="Genomic_DNA"/>
</dbReference>
<evidence type="ECO:0000259" key="5">
    <source>
        <dbReference type="PROSITE" id="PS50089"/>
    </source>
</evidence>
<dbReference type="InterPro" id="IPR013083">
    <property type="entry name" value="Znf_RING/FYVE/PHD"/>
</dbReference>